<evidence type="ECO:0000313" key="12">
    <source>
        <dbReference type="Proteomes" id="UP001304243"/>
    </source>
</evidence>
<dbReference type="EMBL" id="JASEJX010000013">
    <property type="protein sequence ID" value="KAK4516972.1"/>
    <property type="molecule type" value="Genomic_DNA"/>
</dbReference>
<feature type="compositionally biased region" description="Low complexity" evidence="9">
    <location>
        <begin position="442"/>
        <end position="473"/>
    </location>
</feature>
<evidence type="ECO:0000256" key="8">
    <source>
        <dbReference type="PROSITE-ProRule" id="PRU00094"/>
    </source>
</evidence>
<comment type="subcellular location">
    <subcellularLocation>
        <location evidence="1">Nucleus</location>
    </subcellularLocation>
</comment>
<evidence type="ECO:0000256" key="1">
    <source>
        <dbReference type="ARBA" id="ARBA00004123"/>
    </source>
</evidence>
<proteinExistence type="predicted"/>
<dbReference type="PANTHER" id="PTHR10071:SF281">
    <property type="entry name" value="BOX A-BINDING FACTOR-RELATED"/>
    <property type="match status" value="1"/>
</dbReference>
<name>A0AAN7DHC3_9FUNG</name>
<dbReference type="Proteomes" id="UP001304243">
    <property type="component" value="Unassembled WGS sequence"/>
</dbReference>
<dbReference type="SMART" id="SM00401">
    <property type="entry name" value="ZnF_GATA"/>
    <property type="match status" value="1"/>
</dbReference>
<keyword evidence="11" id="KW-0808">Transferase</keyword>
<dbReference type="InterPro" id="IPR013088">
    <property type="entry name" value="Znf_NHR/GATA"/>
</dbReference>
<feature type="region of interest" description="Disordered" evidence="9">
    <location>
        <begin position="431"/>
        <end position="473"/>
    </location>
</feature>
<organism evidence="11 12">
    <name type="scientific">Mucor velutinosus</name>
    <dbReference type="NCBI Taxonomy" id="708070"/>
    <lineage>
        <taxon>Eukaryota</taxon>
        <taxon>Fungi</taxon>
        <taxon>Fungi incertae sedis</taxon>
        <taxon>Mucoromycota</taxon>
        <taxon>Mucoromycotina</taxon>
        <taxon>Mucoromycetes</taxon>
        <taxon>Mucorales</taxon>
        <taxon>Mucorineae</taxon>
        <taxon>Mucoraceae</taxon>
        <taxon>Mucor</taxon>
    </lineage>
</organism>
<keyword evidence="4" id="KW-0862">Zinc</keyword>
<comment type="caution">
    <text evidence="11">The sequence shown here is derived from an EMBL/GenBank/DDBJ whole genome shotgun (WGS) entry which is preliminary data.</text>
</comment>
<evidence type="ECO:0000259" key="10">
    <source>
        <dbReference type="PROSITE" id="PS50114"/>
    </source>
</evidence>
<feature type="region of interest" description="Disordered" evidence="9">
    <location>
        <begin position="534"/>
        <end position="554"/>
    </location>
</feature>
<evidence type="ECO:0000256" key="3">
    <source>
        <dbReference type="ARBA" id="ARBA00022771"/>
    </source>
</evidence>
<dbReference type="Pfam" id="PF08550">
    <property type="entry name" value="GATA_AreA"/>
    <property type="match status" value="1"/>
</dbReference>
<dbReference type="SUPFAM" id="SSF57716">
    <property type="entry name" value="Glucocorticoid receptor-like (DNA-binding domain)"/>
    <property type="match status" value="1"/>
</dbReference>
<keyword evidence="2" id="KW-0479">Metal-binding</keyword>
<feature type="region of interest" description="Disordered" evidence="9">
    <location>
        <begin position="83"/>
        <end position="128"/>
    </location>
</feature>
<feature type="compositionally biased region" description="Polar residues" evidence="9">
    <location>
        <begin position="534"/>
        <end position="545"/>
    </location>
</feature>
<evidence type="ECO:0000256" key="7">
    <source>
        <dbReference type="ARBA" id="ARBA00023242"/>
    </source>
</evidence>
<dbReference type="PANTHER" id="PTHR10071">
    <property type="entry name" value="TRANSCRIPTION FACTOR GATA FAMILY MEMBER"/>
    <property type="match status" value="1"/>
</dbReference>
<feature type="compositionally biased region" description="Low complexity" evidence="9">
    <location>
        <begin position="309"/>
        <end position="333"/>
    </location>
</feature>
<dbReference type="GeneID" id="89944002"/>
<feature type="region of interest" description="Disordered" evidence="9">
    <location>
        <begin position="222"/>
        <end position="258"/>
    </location>
</feature>
<reference evidence="11 12" key="1">
    <citation type="submission" date="2022-11" db="EMBL/GenBank/DDBJ databases">
        <title>Mucor velutinosus strain NIH1002 WGS.</title>
        <authorList>
            <person name="Subramanian P."/>
            <person name="Mullikin J.C."/>
            <person name="Segre J.A."/>
            <person name="Zelazny A.M."/>
        </authorList>
    </citation>
    <scope>NUCLEOTIDE SEQUENCE [LARGE SCALE GENOMIC DNA]</scope>
    <source>
        <strain evidence="11 12">NIH1002</strain>
    </source>
</reference>
<feature type="compositionally biased region" description="Low complexity" evidence="9">
    <location>
        <begin position="371"/>
        <end position="398"/>
    </location>
</feature>
<dbReference type="PROSITE" id="PS50114">
    <property type="entry name" value="GATA_ZN_FINGER_2"/>
    <property type="match status" value="1"/>
</dbReference>
<feature type="domain" description="GATA-type" evidence="10">
    <location>
        <begin position="252"/>
        <end position="305"/>
    </location>
</feature>
<dbReference type="GO" id="GO:0005634">
    <property type="term" value="C:nucleus"/>
    <property type="evidence" value="ECO:0007669"/>
    <property type="project" value="UniProtKB-SubCell"/>
</dbReference>
<keyword evidence="11" id="KW-0418">Kinase</keyword>
<dbReference type="EC" id="2.7.11.1" evidence="11"/>
<dbReference type="InterPro" id="IPR013860">
    <property type="entry name" value="AreA_GATA"/>
</dbReference>
<dbReference type="InterPro" id="IPR000679">
    <property type="entry name" value="Znf_GATA"/>
</dbReference>
<keyword evidence="3 8" id="KW-0863">Zinc-finger</keyword>
<protein>
    <submittedName>
        <fullName evidence="11">Serine/threonine-protein kinase env7</fullName>
        <ecNumber evidence="11">2.7.11.1</ecNumber>
    </submittedName>
</protein>
<feature type="compositionally biased region" description="Polar residues" evidence="9">
    <location>
        <begin position="341"/>
        <end position="359"/>
    </location>
</feature>
<dbReference type="PROSITE" id="PS00344">
    <property type="entry name" value="GATA_ZN_FINGER_1"/>
    <property type="match status" value="1"/>
</dbReference>
<accession>A0AAN7DHC3</accession>
<dbReference type="AlphaFoldDB" id="A0AAN7DHC3"/>
<feature type="compositionally biased region" description="Acidic residues" evidence="9">
    <location>
        <begin position="28"/>
        <end position="40"/>
    </location>
</feature>
<sequence>MPQMNGKKSNTSMTTRMADQVLACNLFPEEDQGMGDDQVDQEEKKKDPLSSQVWRMYTKAKDTLPNGSRLENLTWRMMAMTLKKQDAAQSPSTSSSSEHLDTTSAPELNENKPMVSKSPPMKTDSINIPVNYNEDPIVSFSEPYHSPTSSSTFFFGNDPPATSALSVAASASATTTSLNMGAVSFEDMLNLYYNPVTNAGQFTDMNTTATDSIDIAPAPISHHLDYAHSPSPSVSSVEEEPHPQTHHQKPQQNAQTQCHNCSTRTTPLWRRDPSGNPLCNACGLFLKLHGVVRPLSLKTDVIKKRNRGAAGSTANANASASTAPTAITASTSTHARKEVPLSSSLPTTSRIQAIPTRPSQIKRQRRSYQKQPRPTTPTSQLPTTPSHLQQQSILSSSLPNHYDSNDVSFLGTSLPTPNPMTSTSTSYFNYMSSSPPPPPPALHYSSSNSSLASLGQANTNSTATPAQQQPPQTQGDVYSLLENIGVQLNNLPPELLPLIASAANYQAQTMNVNNNSSKTSPLMPNELVFSQNTAASPNNSKNTTMLDHHQGQFY</sequence>
<dbReference type="FunFam" id="3.30.50.10:FF:000007">
    <property type="entry name" value="Nitrogen regulatory AreA, N-terminal"/>
    <property type="match status" value="1"/>
</dbReference>
<evidence type="ECO:0000256" key="4">
    <source>
        <dbReference type="ARBA" id="ARBA00022833"/>
    </source>
</evidence>
<keyword evidence="7" id="KW-0539">Nucleus</keyword>
<dbReference type="Gene3D" id="3.30.50.10">
    <property type="entry name" value="Erythroid Transcription Factor GATA-1, subunit A"/>
    <property type="match status" value="1"/>
</dbReference>
<dbReference type="InterPro" id="IPR039355">
    <property type="entry name" value="Transcription_factor_GATA"/>
</dbReference>
<keyword evidence="12" id="KW-1185">Reference proteome</keyword>
<evidence type="ECO:0000256" key="6">
    <source>
        <dbReference type="ARBA" id="ARBA00023163"/>
    </source>
</evidence>
<dbReference type="GO" id="GO:0008270">
    <property type="term" value="F:zinc ion binding"/>
    <property type="evidence" value="ECO:0007669"/>
    <property type="project" value="UniProtKB-KW"/>
</dbReference>
<dbReference type="GO" id="GO:0045944">
    <property type="term" value="P:positive regulation of transcription by RNA polymerase II"/>
    <property type="evidence" value="ECO:0007669"/>
    <property type="project" value="TreeGrafter"/>
</dbReference>
<dbReference type="GO" id="GO:0000978">
    <property type="term" value="F:RNA polymerase II cis-regulatory region sequence-specific DNA binding"/>
    <property type="evidence" value="ECO:0007669"/>
    <property type="project" value="TreeGrafter"/>
</dbReference>
<evidence type="ECO:0000256" key="5">
    <source>
        <dbReference type="ARBA" id="ARBA00023015"/>
    </source>
</evidence>
<evidence type="ECO:0000256" key="9">
    <source>
        <dbReference type="SAM" id="MobiDB-lite"/>
    </source>
</evidence>
<feature type="region of interest" description="Disordered" evidence="9">
    <location>
        <begin position="27"/>
        <end position="52"/>
    </location>
</feature>
<dbReference type="PRINTS" id="PR00619">
    <property type="entry name" value="GATAZNFINGER"/>
</dbReference>
<feature type="region of interest" description="Disordered" evidence="9">
    <location>
        <begin position="306"/>
        <end position="400"/>
    </location>
</feature>
<evidence type="ECO:0000313" key="11">
    <source>
        <dbReference type="EMBL" id="KAK4516972.1"/>
    </source>
</evidence>
<gene>
    <name evidence="11" type="primary">ENV7_1</name>
    <name evidence="11" type="ORF">ATC70_000300</name>
</gene>
<dbReference type="GO" id="GO:0000981">
    <property type="term" value="F:DNA-binding transcription factor activity, RNA polymerase II-specific"/>
    <property type="evidence" value="ECO:0007669"/>
    <property type="project" value="TreeGrafter"/>
</dbReference>
<dbReference type="GO" id="GO:0004674">
    <property type="term" value="F:protein serine/threonine kinase activity"/>
    <property type="evidence" value="ECO:0007669"/>
    <property type="project" value="UniProtKB-EC"/>
</dbReference>
<dbReference type="RefSeq" id="XP_064683638.1">
    <property type="nucleotide sequence ID" value="XM_064819718.1"/>
</dbReference>
<dbReference type="CDD" id="cd00202">
    <property type="entry name" value="ZnF_GATA"/>
    <property type="match status" value="1"/>
</dbReference>
<dbReference type="Pfam" id="PF00320">
    <property type="entry name" value="GATA"/>
    <property type="match status" value="1"/>
</dbReference>
<keyword evidence="5" id="KW-0805">Transcription regulation</keyword>
<dbReference type="GO" id="GO:0000122">
    <property type="term" value="P:negative regulation of transcription by RNA polymerase II"/>
    <property type="evidence" value="ECO:0007669"/>
    <property type="project" value="TreeGrafter"/>
</dbReference>
<keyword evidence="6" id="KW-0804">Transcription</keyword>
<evidence type="ECO:0000256" key="2">
    <source>
        <dbReference type="ARBA" id="ARBA00022723"/>
    </source>
</evidence>